<name>A0A4P9XZ77_9FUNG</name>
<keyword evidence="3" id="KW-0862">Zinc</keyword>
<feature type="non-terminal residue" evidence="5">
    <location>
        <position position="1"/>
    </location>
</feature>
<feature type="non-terminal residue" evidence="5">
    <location>
        <position position="106"/>
    </location>
</feature>
<protein>
    <submittedName>
        <fullName evidence="5">RNAse P, Rpr2/Rpp21 subunit</fullName>
    </submittedName>
</protein>
<evidence type="ECO:0000256" key="2">
    <source>
        <dbReference type="ARBA" id="ARBA00022723"/>
    </source>
</evidence>
<accession>A0A4P9XZ77</accession>
<proteinExistence type="inferred from homology"/>
<evidence type="ECO:0000313" key="5">
    <source>
        <dbReference type="EMBL" id="RKP11432.1"/>
    </source>
</evidence>
<dbReference type="GO" id="GO:0008033">
    <property type="term" value="P:tRNA processing"/>
    <property type="evidence" value="ECO:0007669"/>
    <property type="project" value="UniProtKB-KW"/>
</dbReference>
<dbReference type="GO" id="GO:0005655">
    <property type="term" value="C:nucleolar ribonuclease P complex"/>
    <property type="evidence" value="ECO:0007669"/>
    <property type="project" value="TreeGrafter"/>
</dbReference>
<comment type="similarity">
    <text evidence="4">Belongs to the eukaryotic/archaeal RNase P protein component 4 family.</text>
</comment>
<sequence>NLELYQRLNFLHQASTLLTLAGPHFAPLSRSLGRDMDSVRKRSTLRADPSVKRQYCRACHTHLIEGFTLRTRLTRKGGKAIIRTCMYCEKERRLLCNPQHEVFNWK</sequence>
<dbReference type="PANTHER" id="PTHR14742:SF0">
    <property type="entry name" value="RIBONUCLEASE P PROTEIN SUBUNIT P21"/>
    <property type="match status" value="1"/>
</dbReference>
<evidence type="ECO:0000256" key="3">
    <source>
        <dbReference type="ARBA" id="ARBA00022833"/>
    </source>
</evidence>
<evidence type="ECO:0000256" key="4">
    <source>
        <dbReference type="ARBA" id="ARBA00038402"/>
    </source>
</evidence>
<dbReference type="InterPro" id="IPR007175">
    <property type="entry name" value="Rpr2/Snm1/Rpp21"/>
</dbReference>
<keyword evidence="6" id="KW-1185">Reference proteome</keyword>
<dbReference type="OrthoDB" id="128536at2759"/>
<gene>
    <name evidence="5" type="ORF">BJ684DRAFT_638</name>
</gene>
<evidence type="ECO:0000313" key="6">
    <source>
        <dbReference type="Proteomes" id="UP000267251"/>
    </source>
</evidence>
<keyword evidence="2" id="KW-0479">Metal-binding</keyword>
<dbReference type="Proteomes" id="UP000267251">
    <property type="component" value="Unassembled WGS sequence"/>
</dbReference>
<dbReference type="PANTHER" id="PTHR14742">
    <property type="entry name" value="RIBONUCLEASE P SUBUNIT P21"/>
    <property type="match status" value="1"/>
</dbReference>
<evidence type="ECO:0000256" key="1">
    <source>
        <dbReference type="ARBA" id="ARBA00022694"/>
    </source>
</evidence>
<organism evidence="5 6">
    <name type="scientific">Piptocephalis cylindrospora</name>
    <dbReference type="NCBI Taxonomy" id="1907219"/>
    <lineage>
        <taxon>Eukaryota</taxon>
        <taxon>Fungi</taxon>
        <taxon>Fungi incertae sedis</taxon>
        <taxon>Zoopagomycota</taxon>
        <taxon>Zoopagomycotina</taxon>
        <taxon>Zoopagomycetes</taxon>
        <taxon>Zoopagales</taxon>
        <taxon>Piptocephalidaceae</taxon>
        <taxon>Piptocephalis</taxon>
    </lineage>
</organism>
<dbReference type="AlphaFoldDB" id="A0A4P9XZ77"/>
<dbReference type="GO" id="GO:0046872">
    <property type="term" value="F:metal ion binding"/>
    <property type="evidence" value="ECO:0007669"/>
    <property type="project" value="UniProtKB-KW"/>
</dbReference>
<dbReference type="EMBL" id="KZ988914">
    <property type="protein sequence ID" value="RKP11432.1"/>
    <property type="molecule type" value="Genomic_DNA"/>
</dbReference>
<reference evidence="6" key="1">
    <citation type="journal article" date="2018" name="Nat. Microbiol.">
        <title>Leveraging single-cell genomics to expand the fungal tree of life.</title>
        <authorList>
            <person name="Ahrendt S.R."/>
            <person name="Quandt C.A."/>
            <person name="Ciobanu D."/>
            <person name="Clum A."/>
            <person name="Salamov A."/>
            <person name="Andreopoulos B."/>
            <person name="Cheng J.F."/>
            <person name="Woyke T."/>
            <person name="Pelin A."/>
            <person name="Henrissat B."/>
            <person name="Reynolds N.K."/>
            <person name="Benny G.L."/>
            <person name="Smith M.E."/>
            <person name="James T.Y."/>
            <person name="Grigoriev I.V."/>
        </authorList>
    </citation>
    <scope>NUCLEOTIDE SEQUENCE [LARGE SCALE GENOMIC DNA]</scope>
</reference>
<keyword evidence="1" id="KW-0819">tRNA processing</keyword>
<dbReference type="Pfam" id="PF04032">
    <property type="entry name" value="Rpr2"/>
    <property type="match status" value="1"/>
</dbReference>
<dbReference type="Gene3D" id="6.20.50.20">
    <property type="match status" value="1"/>
</dbReference>